<evidence type="ECO:0000313" key="1">
    <source>
        <dbReference type="EMBL" id="KAF1970444.1"/>
    </source>
</evidence>
<evidence type="ECO:0000313" key="2">
    <source>
        <dbReference type="Proteomes" id="UP000800036"/>
    </source>
</evidence>
<gene>
    <name evidence="1" type="ORF">BU23DRAFT_511710</name>
</gene>
<dbReference type="Pfam" id="PF10294">
    <property type="entry name" value="Methyltransf_16"/>
    <property type="match status" value="1"/>
</dbReference>
<proteinExistence type="predicted"/>
<dbReference type="Proteomes" id="UP000800036">
    <property type="component" value="Unassembled WGS sequence"/>
</dbReference>
<organism evidence="1 2">
    <name type="scientific">Bimuria novae-zelandiae CBS 107.79</name>
    <dbReference type="NCBI Taxonomy" id="1447943"/>
    <lineage>
        <taxon>Eukaryota</taxon>
        <taxon>Fungi</taxon>
        <taxon>Dikarya</taxon>
        <taxon>Ascomycota</taxon>
        <taxon>Pezizomycotina</taxon>
        <taxon>Dothideomycetes</taxon>
        <taxon>Pleosporomycetidae</taxon>
        <taxon>Pleosporales</taxon>
        <taxon>Massarineae</taxon>
        <taxon>Didymosphaeriaceae</taxon>
        <taxon>Bimuria</taxon>
    </lineage>
</organism>
<dbReference type="OrthoDB" id="433955at2759"/>
<dbReference type="EMBL" id="ML976701">
    <property type="protein sequence ID" value="KAF1970444.1"/>
    <property type="molecule type" value="Genomic_DNA"/>
</dbReference>
<dbReference type="PANTHER" id="PTHR14614:SF156">
    <property type="entry name" value="PROTEIN-LYSINE N-METHYLTRANSFERASE EFM2"/>
    <property type="match status" value="1"/>
</dbReference>
<dbReference type="GO" id="GO:0008757">
    <property type="term" value="F:S-adenosylmethionine-dependent methyltransferase activity"/>
    <property type="evidence" value="ECO:0007669"/>
    <property type="project" value="UniProtKB-ARBA"/>
</dbReference>
<protein>
    <submittedName>
        <fullName evidence="1">Uncharacterized protein</fullName>
    </submittedName>
</protein>
<reference evidence="1" key="1">
    <citation type="journal article" date="2020" name="Stud. Mycol.">
        <title>101 Dothideomycetes genomes: a test case for predicting lifestyles and emergence of pathogens.</title>
        <authorList>
            <person name="Haridas S."/>
            <person name="Albert R."/>
            <person name="Binder M."/>
            <person name="Bloem J."/>
            <person name="Labutti K."/>
            <person name="Salamov A."/>
            <person name="Andreopoulos B."/>
            <person name="Baker S."/>
            <person name="Barry K."/>
            <person name="Bills G."/>
            <person name="Bluhm B."/>
            <person name="Cannon C."/>
            <person name="Castanera R."/>
            <person name="Culley D."/>
            <person name="Daum C."/>
            <person name="Ezra D."/>
            <person name="Gonzalez J."/>
            <person name="Henrissat B."/>
            <person name="Kuo A."/>
            <person name="Liang C."/>
            <person name="Lipzen A."/>
            <person name="Lutzoni F."/>
            <person name="Magnuson J."/>
            <person name="Mondo S."/>
            <person name="Nolan M."/>
            <person name="Ohm R."/>
            <person name="Pangilinan J."/>
            <person name="Park H.-J."/>
            <person name="Ramirez L."/>
            <person name="Alfaro M."/>
            <person name="Sun H."/>
            <person name="Tritt A."/>
            <person name="Yoshinaga Y."/>
            <person name="Zwiers L.-H."/>
            <person name="Turgeon B."/>
            <person name="Goodwin S."/>
            <person name="Spatafora J."/>
            <person name="Crous P."/>
            <person name="Grigoriev I."/>
        </authorList>
    </citation>
    <scope>NUCLEOTIDE SEQUENCE</scope>
    <source>
        <strain evidence="1">CBS 107.79</strain>
    </source>
</reference>
<sequence>MDLGGKHALDLTVPISDSQLITIKIKVPALRAQGLNLLPWASSYVLASLLHKLPIMPPLAEASRIPILELGAGIGLVGLVGSMLWRQRAVLTDLEPIVPGLTANIELNAALLRQYGGSATAGTLDWDTPDTLTLHGKSTFMPNEVKANVILAADTVYSEEHPRMITQTVARWLAPGGTLVITYPLRVAYLDQIRDLWEKLEGAGLESTAEGKQEASEVGGGEWDDERLCEWSVWRWR</sequence>
<dbReference type="AlphaFoldDB" id="A0A6A5V0A4"/>
<dbReference type="SUPFAM" id="SSF53335">
    <property type="entry name" value="S-adenosyl-L-methionine-dependent methyltransferases"/>
    <property type="match status" value="1"/>
</dbReference>
<keyword evidence="2" id="KW-1185">Reference proteome</keyword>
<dbReference type="InterPro" id="IPR029063">
    <property type="entry name" value="SAM-dependent_MTases_sf"/>
</dbReference>
<name>A0A6A5V0A4_9PLEO</name>
<dbReference type="Gene3D" id="3.40.50.150">
    <property type="entry name" value="Vaccinia Virus protein VP39"/>
    <property type="match status" value="1"/>
</dbReference>
<dbReference type="GO" id="GO:0005829">
    <property type="term" value="C:cytosol"/>
    <property type="evidence" value="ECO:0007669"/>
    <property type="project" value="TreeGrafter"/>
</dbReference>
<feature type="non-terminal residue" evidence="1">
    <location>
        <position position="237"/>
    </location>
</feature>
<dbReference type="PANTHER" id="PTHR14614">
    <property type="entry name" value="HEPATOCELLULAR CARCINOMA-ASSOCIATED ANTIGEN"/>
    <property type="match status" value="1"/>
</dbReference>
<dbReference type="InterPro" id="IPR019410">
    <property type="entry name" value="Methyltransf_16"/>
</dbReference>
<accession>A0A6A5V0A4</accession>